<dbReference type="NCBIfam" id="NF033510">
    <property type="entry name" value="Ca_tandemer"/>
    <property type="match status" value="23"/>
</dbReference>
<feature type="region of interest" description="Disordered" evidence="1">
    <location>
        <begin position="921"/>
        <end position="942"/>
    </location>
</feature>
<dbReference type="KEGG" id="nzo:SAMEA4504057_0906"/>
<dbReference type="EMBL" id="LT906434">
    <property type="protein sequence ID" value="SNU79406.1"/>
    <property type="molecule type" value="Genomic_DNA"/>
</dbReference>
<dbReference type="PROSITE" id="PS00330">
    <property type="entry name" value="HEMOLYSIN_CALCIUM"/>
    <property type="match status" value="2"/>
</dbReference>
<evidence type="ECO:0000259" key="2">
    <source>
        <dbReference type="PROSITE" id="PS50234"/>
    </source>
</evidence>
<feature type="region of interest" description="Disordered" evidence="1">
    <location>
        <begin position="1485"/>
        <end position="1506"/>
    </location>
</feature>
<dbReference type="Pfam" id="PF13519">
    <property type="entry name" value="VWA_2"/>
    <property type="match status" value="1"/>
</dbReference>
<feature type="compositionally biased region" description="Polar residues" evidence="1">
    <location>
        <begin position="1493"/>
        <end position="1504"/>
    </location>
</feature>
<reference evidence="3 4" key="1">
    <citation type="submission" date="2017-06" db="EMBL/GenBank/DDBJ databases">
        <authorList>
            <consortium name="Pathogen Informatics"/>
        </authorList>
    </citation>
    <scope>NUCLEOTIDE SEQUENCE [LARGE SCALE GENOMIC DNA]</scope>
    <source>
        <strain evidence="3 4">NCTC12230</strain>
    </source>
</reference>
<feature type="region of interest" description="Disordered" evidence="1">
    <location>
        <begin position="545"/>
        <end position="566"/>
    </location>
</feature>
<proteinExistence type="predicted"/>
<evidence type="ECO:0000256" key="1">
    <source>
        <dbReference type="SAM" id="MobiDB-lite"/>
    </source>
</evidence>
<dbReference type="InterPro" id="IPR010221">
    <property type="entry name" value="VCBS_dom"/>
</dbReference>
<feature type="region of interest" description="Disordered" evidence="1">
    <location>
        <begin position="1560"/>
        <end position="1599"/>
    </location>
</feature>
<sequence>MSKNITLKINNAKETVETVKFQTASGEVLRIPAQADVNYQLVDEMTQFAPENIMTKRVGDNLEIAFEGSEIQNPDLILEGYYSSETGASKSSLLVGEHENGNVYPYVPESTETSDAVTMLAEEVQAGQALGGEIISATWLPNPLWLLAALPLGGLAALGGNNDDEAPRDPIISVNAPDNTTDNTPEITGKVGFAEPGSVVTVVLTDSQGNTQTVSTIIGETGEYSVEPEKPLADGDYVATATVKTPSNKSATATDPGSIDTTAKITVDAPDASSDTTPTITGKTTDVEEGQIVTIVVTDANNKVQTLTATVKADGSYSVDVPEALPDGKYNVTASVKDKLGNEGTAKDDGSIDITAPMISVDAPDNSSDNTPTISGKTDAPVGSVVTVVVTDANGASQTVTTTVKDGGVYSVDVPAALPDGDYRVEASVKDASGNEGKANDNGSVDTQAAITVDAPALSNDTTPTITGTTTDVEEGQVVTVVVTGSDGRSQTVSTTVQKDGSYSVDVAQPLPEGEYSVKATVSDKAGNTATAEDKEGNVIDTSAPMISVDAPDNSSDNTPTISGKTDAPVGSVVTVVVTDANGASQTVTTTVKDGGVYSVDVPAALPDGDYRVEASVKDASGNEGKANDNGSVDTQAAITVDAPALSNDTTPTITGTTTDVEEGQVVTVVVTGSDGRSQTVSTTVQKDGSYSVDVAQPLPEGEYSVKATVSDKAGNTATAEDKEGNVIDTSAPMISVDAPDNSSDNTPTINGKTDAPVGSVVTVVVTDANGASQTVTTTVKDGGVYSVDVPAALPDGDYRVEASVKDASGNEGKANDNGSVDTQAAITVDAPALSNDTTPTITGTTTDVEEGQVVTVVVTGSDGRSQTVSTTVQKDGSYSVDVAQPLPEGEYSVKATVSDKAGNTATAEDKEGNVIDTSAPMISVDAPDNSSDNTPTISGKTDAPVGSVVTVVVTDANGASQTVTTTVKDGGVYSVDVPAALPDGDYRVEASVKDASGNEGKANDNGSVDTQAAITVDAPALSNDTTPTITGTTTDVEEGQVVTVVVTGSDGRSQTVSTTVQKDGSYSVDVAQPLPEGEYSVKATVSDKAGNTATAEDKEGNVIDTSAPMISVDAPDNSSDNTPTISGNTDAPVGSVVTVVITDANGASQTVTTTVKDGGVYSVDVPAALPDGDYRVEAKVQDPSGNEGKANDNGSVDTQAAITVDAPALSNDTTPTITGTTTDVEEGQVVTVVVTGSDGRSQTVSTTVQKDGSYSVDVAQPLPEGEYSVKATVSDKAGNTATAEDKEGNVIDTSAPMISVDAPDNSSDNTPTISGNTDAPVGSVVTVVITDANGASQTVTTTVKDGGVYSVDVPAALPDGDYRVEAKVQDPSGNEGKANDNGSVDTQAAITVDAPALSNDTTPTITGTTTDVEEGQVVTVVVTGSDGRSQTVSTTVQKDGSYSVDVAQPLPEGEYSVKATVSDKAGNTATAEDKEGNVIDTSAPMISVDAPDNSSDNTPTISGKTDAPVGSVVTVVVTDANGASQTVTTTVKDGGVYSVDVPAALPDGDYRVEASVKDASGNEGKANDNGSVDTVAPTITVDAPDNSKDNTPTISGKTDAPVGSVVTVVVTDANGASQTVTTTVKDGGVYSVDVPAVLPDGDYRVEAKVQDPSGNEGKADDNGSVDTQAAITVDAPALSNDTTPTITGTTTDVEEGQVVTVVVTGSDGRSQTVSTTVQKDGSYSVDVAQPLPEGEYSVKATVSDKAGNTATAEDKEGNVIDTSAPKISVDAPDNSSDNTPTISGNTDAPAGSVVTVVVTDANGASQTVTTTVKDGGVYSVDVPVALPDGDYRVEAKVQDPSGNEGKANDNGSVDTQAAITVDAPALSNDTTPTITGTTTDVEEGQVVTVVVTGSDGRSQTVSTTVQKDGSYSVDVAQPLPEGEYSVKATVSDKAGNTATAEDKEGNVIDTSAPMISVDAPDNSSDNTPTISGNTDAPVGSVVTVVITDANGASQTVTTTVKDGGVYSVDVPAALPDGDYRVEASVKDASGNEGKANDNGSVDTVAPTITVDAPDNSKDNTPTISGKTDAPVGSVVTVVVTDANGASQTVTTTVKDGGVYSVDVPAVLPDGDYRVEAKVQDPSGNEGKADDNGSVDTVAPTITVDAPDNSKDNTPTISGKTDAPVGSVVTVIVTDAKGGVQTVTTTVKDNGGYSVDVPKGLPDGSYTVEAKVQDPAGNEGKANDKGSVDTVAPKITVDAPDNCDDNTPTITGKTDAPVGSVVTVVVSDANGRVQTVTTTVKPNGGYSVDVPKGLPDGNYTVEAKVKDPAGNEGKASDKGSIDTVAPTITVDAPDNSRDNTPTITGKTDAPVGSVVTVEVADANGRIQTVTTTVKGNGSYSVDVPNGLPEGKYVAKASVKDAAGNIAKATDPGSVDTITPSVKAADQYVQEATGTKVGGIIKVGDASGIAMITVAGKDVTSASAARPVVIKTDKGTLTVNGYNAAKGEVAYTYTENGGRKDHSKGDDSVIDKFVVAVKDKAGNTGMDTLDIKITDTAPVAANDVNSMSERDTSVYGNVLANDLKGADTPITSSSGSANGQYGKLVMAQDGTYTYTLNGNNSAVKALNSGQKLVDTFTYTIKDADGDTSTAELSITINGVDNDQITIGSNGSNTIKGGSGNDVLIGDHGGTQTIITKGANYNVAILFDVSSSMNKFIAADGKSYLHMAKKSLLKLAGDLAAHDGNVNTTLIVFSGKAREVVDIRDLNEHNVNKLLKGISAQTAKETGGVTNYEDAFRDTAKWFKEVSGNGYNNVTYFLTDGQPTAYGKDGSSGHKRSIGYVTQEAVDAGLHSFKKLSALSAVHAIGFKQGVEQTTLKYFDTTTSGPLGYGRDVVSAPIYYNKHASVVYHGATGEASIVHSPKELDAALQKGSTSIVANQVSHDTLIGGEGNDILFGDSINTDQLSWTNKATGVSYEAGSHDGMGSPALDEFIKWSENGGKAATTQQKVDFVHNNWENLLDGRSDGGNDNLSGGAGNDILFGGAGNDTLAGGEGADKFVFLANSNSGKDQILDFQAGTDKVVFADLVSSADLQGAVWNDKTHTLSFTGVGENGATYQNSITFSGVSSGETLNSILEKHVEFIG</sequence>
<feature type="compositionally biased region" description="Polar residues" evidence="1">
    <location>
        <begin position="1962"/>
        <end position="1975"/>
    </location>
</feature>
<dbReference type="GO" id="GO:0016853">
    <property type="term" value="F:isomerase activity"/>
    <property type="evidence" value="ECO:0007669"/>
    <property type="project" value="UniProtKB-KW"/>
</dbReference>
<dbReference type="NCBIfam" id="TIGR01965">
    <property type="entry name" value="VCBS_repeat"/>
    <property type="match status" value="1"/>
</dbReference>
<name>A0AB38DQ59_9NEIS</name>
<dbReference type="PRINTS" id="PR00313">
    <property type="entry name" value="CABNDNGRPT"/>
</dbReference>
<dbReference type="InterPro" id="IPR036465">
    <property type="entry name" value="vWFA_dom_sf"/>
</dbReference>
<dbReference type="Pfam" id="PF00353">
    <property type="entry name" value="HemolysinCabind"/>
    <property type="match status" value="3"/>
</dbReference>
<dbReference type="InterPro" id="IPR002035">
    <property type="entry name" value="VWF_A"/>
</dbReference>
<dbReference type="RefSeq" id="WP_095197837.1">
    <property type="nucleotide sequence ID" value="NZ_LT906434.1"/>
</dbReference>
<dbReference type="EC" id="5.1.3.-" evidence="3"/>
<evidence type="ECO:0000313" key="3">
    <source>
        <dbReference type="EMBL" id="SNU79406.1"/>
    </source>
</evidence>
<feature type="compositionally biased region" description="Polar residues" evidence="1">
    <location>
        <begin position="1117"/>
        <end position="1130"/>
    </location>
</feature>
<dbReference type="Gene3D" id="2.60.40.10">
    <property type="entry name" value="Immunoglobulins"/>
    <property type="match status" value="24"/>
</dbReference>
<dbReference type="InterPro" id="IPR018511">
    <property type="entry name" value="Hemolysin-typ_Ca-bd_CS"/>
</dbReference>
<dbReference type="SUPFAM" id="SSF53300">
    <property type="entry name" value="vWA-like"/>
    <property type="match status" value="1"/>
</dbReference>
<feature type="region of interest" description="Disordered" evidence="1">
    <location>
        <begin position="1112"/>
        <end position="1131"/>
    </location>
</feature>
<feature type="region of interest" description="Disordered" evidence="1">
    <location>
        <begin position="359"/>
        <end position="378"/>
    </location>
</feature>
<dbReference type="SUPFAM" id="SSF51120">
    <property type="entry name" value="beta-Roll"/>
    <property type="match status" value="1"/>
</dbReference>
<keyword evidence="3" id="KW-0413">Isomerase</keyword>
<feature type="compositionally biased region" description="Polar residues" evidence="1">
    <location>
        <begin position="553"/>
        <end position="564"/>
    </location>
</feature>
<feature type="region of interest" description="Disordered" evidence="1">
    <location>
        <begin position="1300"/>
        <end position="1319"/>
    </location>
</feature>
<feature type="compositionally biased region" description="Polar residues" evidence="1">
    <location>
        <begin position="1305"/>
        <end position="1318"/>
    </location>
</feature>
<dbReference type="InterPro" id="IPR044016">
    <property type="entry name" value="Big_13"/>
</dbReference>
<feature type="region of interest" description="Disordered" evidence="1">
    <location>
        <begin position="1766"/>
        <end position="1788"/>
    </location>
</feature>
<feature type="compositionally biased region" description="Polar residues" evidence="1">
    <location>
        <begin position="929"/>
        <end position="940"/>
    </location>
</feature>
<feature type="compositionally biased region" description="Polar residues" evidence="1">
    <location>
        <begin position="1774"/>
        <end position="1787"/>
    </location>
</feature>
<feature type="region of interest" description="Disordered" evidence="1">
    <location>
        <begin position="2141"/>
        <end position="2161"/>
    </location>
</feature>
<dbReference type="Proteomes" id="UP000215033">
    <property type="component" value="Chromosome 1"/>
</dbReference>
<dbReference type="InterPro" id="IPR001343">
    <property type="entry name" value="Hemolysn_Ca-bd"/>
</dbReference>
<feature type="region of interest" description="Disordered" evidence="1">
    <location>
        <begin position="1957"/>
        <end position="1976"/>
    </location>
</feature>
<dbReference type="Pfam" id="PF19077">
    <property type="entry name" value="Big_13"/>
    <property type="match status" value="23"/>
</dbReference>
<feature type="region of interest" description="Disordered" evidence="1">
    <location>
        <begin position="2029"/>
        <end position="2068"/>
    </location>
</feature>
<accession>A0AB38DQ59</accession>
<dbReference type="CDD" id="cd00198">
    <property type="entry name" value="vWFA"/>
    <property type="match status" value="1"/>
</dbReference>
<feature type="domain" description="VWFA" evidence="2">
    <location>
        <begin position="2680"/>
        <end position="2918"/>
    </location>
</feature>
<dbReference type="PROSITE" id="PS50234">
    <property type="entry name" value="VWFA"/>
    <property type="match status" value="1"/>
</dbReference>
<gene>
    <name evidence="3" type="primary">algE7</name>
    <name evidence="3" type="ORF">SAMEA4504057_00906</name>
</gene>
<dbReference type="Pfam" id="PF17963">
    <property type="entry name" value="Big_9"/>
    <property type="match status" value="1"/>
</dbReference>
<organism evidence="3 4">
    <name type="scientific">Neisseria zoodegmatis</name>
    <dbReference type="NCBI Taxonomy" id="326523"/>
    <lineage>
        <taxon>Bacteria</taxon>
        <taxon>Pseudomonadati</taxon>
        <taxon>Pseudomonadota</taxon>
        <taxon>Betaproteobacteria</taxon>
        <taxon>Neisseriales</taxon>
        <taxon>Neisseriaceae</taxon>
        <taxon>Neisseria</taxon>
    </lineage>
</organism>
<dbReference type="Gene3D" id="3.40.50.410">
    <property type="entry name" value="von Willebrand factor, type A domain"/>
    <property type="match status" value="1"/>
</dbReference>
<dbReference type="InterPro" id="IPR011049">
    <property type="entry name" value="Serralysin-like_metalloprot_C"/>
</dbReference>
<dbReference type="SMART" id="SM00327">
    <property type="entry name" value="VWA"/>
    <property type="match status" value="1"/>
</dbReference>
<protein>
    <submittedName>
        <fullName evidence="3">Poly(Beta-D-mannuronate) C5 epimerase 7</fullName>
        <ecNumber evidence="3">5.1.3.-</ecNumber>
    </submittedName>
</protein>
<evidence type="ECO:0000313" key="4">
    <source>
        <dbReference type="Proteomes" id="UP000215033"/>
    </source>
</evidence>
<dbReference type="GO" id="GO:0005509">
    <property type="term" value="F:calcium ion binding"/>
    <property type="evidence" value="ECO:0007669"/>
    <property type="project" value="InterPro"/>
</dbReference>
<feature type="compositionally biased region" description="Polar residues" evidence="1">
    <location>
        <begin position="365"/>
        <end position="376"/>
    </location>
</feature>
<dbReference type="InterPro" id="IPR013783">
    <property type="entry name" value="Ig-like_fold"/>
</dbReference>